<dbReference type="Ensembl" id="ENSCINT00000032242.1">
    <property type="protein sequence ID" value="ENSCINP00000033636.1"/>
    <property type="gene ID" value="ENSCING00000022346.1"/>
</dbReference>
<organism evidence="1 2">
    <name type="scientific">Ciona intestinalis</name>
    <name type="common">Transparent sea squirt</name>
    <name type="synonym">Ascidia intestinalis</name>
    <dbReference type="NCBI Taxonomy" id="7719"/>
    <lineage>
        <taxon>Eukaryota</taxon>
        <taxon>Metazoa</taxon>
        <taxon>Chordata</taxon>
        <taxon>Tunicata</taxon>
        <taxon>Ascidiacea</taxon>
        <taxon>Phlebobranchia</taxon>
        <taxon>Cionidae</taxon>
        <taxon>Ciona</taxon>
    </lineage>
</organism>
<keyword evidence="2" id="KW-1185">Reference proteome</keyword>
<name>H2XVF2_CIOIN</name>
<dbReference type="InParanoid" id="H2XVF2"/>
<evidence type="ECO:0000313" key="2">
    <source>
        <dbReference type="Proteomes" id="UP000008144"/>
    </source>
</evidence>
<dbReference type="HOGENOM" id="CLU_2653761_0_0_1"/>
<reference evidence="1" key="3">
    <citation type="submission" date="2025-08" db="UniProtKB">
        <authorList>
            <consortium name="Ensembl"/>
        </authorList>
    </citation>
    <scope>IDENTIFICATION</scope>
</reference>
<reference evidence="2" key="1">
    <citation type="journal article" date="2002" name="Science">
        <title>The draft genome of Ciona intestinalis: insights into chordate and vertebrate origins.</title>
        <authorList>
            <person name="Dehal P."/>
            <person name="Satou Y."/>
            <person name="Campbell R.K."/>
            <person name="Chapman J."/>
            <person name="Degnan B."/>
            <person name="De Tomaso A."/>
            <person name="Davidson B."/>
            <person name="Di Gregorio A."/>
            <person name="Gelpke M."/>
            <person name="Goodstein D.M."/>
            <person name="Harafuji N."/>
            <person name="Hastings K.E."/>
            <person name="Ho I."/>
            <person name="Hotta K."/>
            <person name="Huang W."/>
            <person name="Kawashima T."/>
            <person name="Lemaire P."/>
            <person name="Martinez D."/>
            <person name="Meinertzhagen I.A."/>
            <person name="Necula S."/>
            <person name="Nonaka M."/>
            <person name="Putnam N."/>
            <person name="Rash S."/>
            <person name="Saiga H."/>
            <person name="Satake M."/>
            <person name="Terry A."/>
            <person name="Yamada L."/>
            <person name="Wang H.G."/>
            <person name="Awazu S."/>
            <person name="Azumi K."/>
            <person name="Boore J."/>
            <person name="Branno M."/>
            <person name="Chin-Bow S."/>
            <person name="DeSantis R."/>
            <person name="Doyle S."/>
            <person name="Francino P."/>
            <person name="Keys D.N."/>
            <person name="Haga S."/>
            <person name="Hayashi H."/>
            <person name="Hino K."/>
            <person name="Imai K.S."/>
            <person name="Inaba K."/>
            <person name="Kano S."/>
            <person name="Kobayashi K."/>
            <person name="Kobayashi M."/>
            <person name="Lee B.I."/>
            <person name="Makabe K.W."/>
            <person name="Manohar C."/>
            <person name="Matassi G."/>
            <person name="Medina M."/>
            <person name="Mochizuki Y."/>
            <person name="Mount S."/>
            <person name="Morishita T."/>
            <person name="Miura S."/>
            <person name="Nakayama A."/>
            <person name="Nishizaka S."/>
            <person name="Nomoto H."/>
            <person name="Ohta F."/>
            <person name="Oishi K."/>
            <person name="Rigoutsos I."/>
            <person name="Sano M."/>
            <person name="Sasaki A."/>
            <person name="Sasakura Y."/>
            <person name="Shoguchi E."/>
            <person name="Shin-i T."/>
            <person name="Spagnuolo A."/>
            <person name="Stainier D."/>
            <person name="Suzuki M.M."/>
            <person name="Tassy O."/>
            <person name="Takatori N."/>
            <person name="Tokuoka M."/>
            <person name="Yagi K."/>
            <person name="Yoshizaki F."/>
            <person name="Wada S."/>
            <person name="Zhang C."/>
            <person name="Hyatt P.D."/>
            <person name="Larimer F."/>
            <person name="Detter C."/>
            <person name="Doggett N."/>
            <person name="Glavina T."/>
            <person name="Hawkins T."/>
            <person name="Richardson P."/>
            <person name="Lucas S."/>
            <person name="Kohara Y."/>
            <person name="Levine M."/>
            <person name="Satoh N."/>
            <person name="Rokhsar D.S."/>
        </authorList>
    </citation>
    <scope>NUCLEOTIDE SEQUENCE [LARGE SCALE GENOMIC DNA]</scope>
</reference>
<protein>
    <submittedName>
        <fullName evidence="1">Uncharacterized protein</fullName>
    </submittedName>
</protein>
<dbReference type="EMBL" id="EAAA01000271">
    <property type="status" value="NOT_ANNOTATED_CDS"/>
    <property type="molecule type" value="Genomic_DNA"/>
</dbReference>
<dbReference type="AlphaFoldDB" id="H2XVF2"/>
<dbReference type="Proteomes" id="UP000008144">
    <property type="component" value="Chromosome 1"/>
</dbReference>
<reference evidence="1" key="4">
    <citation type="submission" date="2025-09" db="UniProtKB">
        <authorList>
            <consortium name="Ensembl"/>
        </authorList>
    </citation>
    <scope>IDENTIFICATION</scope>
</reference>
<reference evidence="1" key="2">
    <citation type="journal article" date="2008" name="Genome Biol.">
        <title>Improved genome assembly and evidence-based global gene model set for the chordate Ciona intestinalis: new insight into intron and operon populations.</title>
        <authorList>
            <person name="Satou Y."/>
            <person name="Mineta K."/>
            <person name="Ogasawara M."/>
            <person name="Sasakura Y."/>
            <person name="Shoguchi E."/>
            <person name="Ueno K."/>
            <person name="Yamada L."/>
            <person name="Matsumoto J."/>
            <person name="Wasserscheid J."/>
            <person name="Dewar K."/>
            <person name="Wiley G.B."/>
            <person name="Macmil S.L."/>
            <person name="Roe B.A."/>
            <person name="Zeller R.W."/>
            <person name="Hastings K.E."/>
            <person name="Lemaire P."/>
            <person name="Lindquist E."/>
            <person name="Endo T."/>
            <person name="Hotta K."/>
            <person name="Inaba K."/>
        </authorList>
    </citation>
    <scope>NUCLEOTIDE SEQUENCE [LARGE SCALE GENOMIC DNA]</scope>
    <source>
        <strain evidence="1">wild type</strain>
    </source>
</reference>
<accession>H2XVF2</accession>
<proteinExistence type="predicted"/>
<sequence length="76" mass="9164">MINLSEKFLSSFWPHSEFLFLFSSSPTSYGRIIANRNYKEQDTTARWKIPSQLNLILVEKNRLRFVREMEPEVRIR</sequence>
<evidence type="ECO:0000313" key="1">
    <source>
        <dbReference type="Ensembl" id="ENSCINP00000033636.1"/>
    </source>
</evidence>